<dbReference type="PANTHER" id="PTHR11351">
    <property type="entry name" value="ACYL-COA DESATURASE"/>
    <property type="match status" value="1"/>
</dbReference>
<evidence type="ECO:0000259" key="15">
    <source>
        <dbReference type="Pfam" id="PF00487"/>
    </source>
</evidence>
<organism evidence="16">
    <name type="scientific">Thaumetopoea pityocampa</name>
    <name type="common">Pine processionary moth</name>
    <name type="synonym">Bombyx pityocampa</name>
    <dbReference type="NCBI Taxonomy" id="208016"/>
    <lineage>
        <taxon>Eukaryota</taxon>
        <taxon>Metazoa</taxon>
        <taxon>Ecdysozoa</taxon>
        <taxon>Arthropoda</taxon>
        <taxon>Hexapoda</taxon>
        <taxon>Insecta</taxon>
        <taxon>Pterygota</taxon>
        <taxon>Neoptera</taxon>
        <taxon>Endopterygota</taxon>
        <taxon>Lepidoptera</taxon>
        <taxon>Glossata</taxon>
        <taxon>Ditrysia</taxon>
        <taxon>Noctuoidea</taxon>
        <taxon>Notodontidae</taxon>
        <taxon>Thaumetopoeinae</taxon>
        <taxon>Thaumetopoea</taxon>
    </lineage>
</organism>
<evidence type="ECO:0000313" key="16">
    <source>
        <dbReference type="EMBL" id="ABO43722.1"/>
    </source>
</evidence>
<comment type="similarity">
    <text evidence="2 13">Belongs to the fatty acid desaturase type 1 family.</text>
</comment>
<keyword evidence="6" id="KW-0276">Fatty acid metabolism</keyword>
<evidence type="ECO:0000256" key="10">
    <source>
        <dbReference type="ARBA" id="ARBA00023098"/>
    </source>
</evidence>
<evidence type="ECO:0000256" key="4">
    <source>
        <dbReference type="ARBA" id="ARBA00022692"/>
    </source>
</evidence>
<accession>A8QVZ1</accession>
<feature type="domain" description="Fatty acid desaturase" evidence="15">
    <location>
        <begin position="62"/>
        <end position="268"/>
    </location>
</feature>
<evidence type="ECO:0000256" key="6">
    <source>
        <dbReference type="ARBA" id="ARBA00022832"/>
    </source>
</evidence>
<dbReference type="AlphaFoldDB" id="A8QVZ1"/>
<comment type="domain">
    <text evidence="13">The histidine box domains are involved in binding the catalytic metal ions.</text>
</comment>
<evidence type="ECO:0000256" key="5">
    <source>
        <dbReference type="ARBA" id="ARBA00022723"/>
    </source>
</evidence>
<feature type="transmembrane region" description="Helical" evidence="14">
    <location>
        <begin position="69"/>
        <end position="88"/>
    </location>
</feature>
<keyword evidence="5" id="KW-0479">Metal-binding</keyword>
<keyword evidence="12 13" id="KW-0275">Fatty acid biosynthesis</keyword>
<evidence type="ECO:0000256" key="1">
    <source>
        <dbReference type="ARBA" id="ARBA00004141"/>
    </source>
</evidence>
<dbReference type="InterPro" id="IPR005804">
    <property type="entry name" value="FA_desaturase_dom"/>
</dbReference>
<evidence type="ECO:0000256" key="12">
    <source>
        <dbReference type="ARBA" id="ARBA00023160"/>
    </source>
</evidence>
<evidence type="ECO:0000256" key="3">
    <source>
        <dbReference type="ARBA" id="ARBA00022516"/>
    </source>
</evidence>
<evidence type="ECO:0000256" key="7">
    <source>
        <dbReference type="ARBA" id="ARBA00022989"/>
    </source>
</evidence>
<dbReference type="EMBL" id="EF150363">
    <property type="protein sequence ID" value="ABO43722.1"/>
    <property type="molecule type" value="mRNA"/>
</dbReference>
<evidence type="ECO:0000256" key="2">
    <source>
        <dbReference type="ARBA" id="ARBA00009295"/>
    </source>
</evidence>
<keyword evidence="8 13" id="KW-0560">Oxidoreductase</keyword>
<dbReference type="GO" id="GO:0006636">
    <property type="term" value="P:unsaturated fatty acid biosynthetic process"/>
    <property type="evidence" value="ECO:0007669"/>
    <property type="project" value="TreeGrafter"/>
</dbReference>
<sequence>MAPNTRENETIYDEVEHKLEKLVPPQAGPWNYKIVYLNLLTFSYWLIAGAYGLYLCFTSAKWATIIFEFILFFFAEMGITAGAHRLWTHKSYKAKLPLEIFLMVLNSVAFQNTATDWVRDHRLHHKYSDTDADPHNAARGLFFSHVGWLLVRKHDEVKKRGKFTDMSDIYNNPVLKFQKKYAIPFIGAVCFILPTVIPMYFWGESLNNAWHICILRYAMNLNVTFSVNSLAHIWGNKPYDKDIKPAQNFGVTLATFGEGFHNYHHVFPWDYRTSELGDNKFNFTTKFINFFERIGLAYDLKTVSDDVIAQRAKRTGDGTHLWDCADKNNNDVVQTKAQIDTLCTKHE</sequence>
<dbReference type="EC" id="1.14.19.-" evidence="16"/>
<dbReference type="InterPro" id="IPR001522">
    <property type="entry name" value="FADS-1_CS"/>
</dbReference>
<evidence type="ECO:0000256" key="9">
    <source>
        <dbReference type="ARBA" id="ARBA00023004"/>
    </source>
</evidence>
<dbReference type="SMR" id="A8QVZ1"/>
<keyword evidence="11 14" id="KW-0472">Membrane</keyword>
<feature type="transmembrane region" description="Helical" evidence="14">
    <location>
        <begin position="34"/>
        <end position="57"/>
    </location>
</feature>
<keyword evidence="10" id="KW-0443">Lipid metabolism</keyword>
<comment type="subcellular location">
    <subcellularLocation>
        <location evidence="1">Membrane</location>
        <topology evidence="1">Multi-pass membrane protein</topology>
    </subcellularLocation>
</comment>
<dbReference type="PANTHER" id="PTHR11351:SF31">
    <property type="entry name" value="DESATURASE 1, ISOFORM A-RELATED"/>
    <property type="match status" value="1"/>
</dbReference>
<evidence type="ECO:0000256" key="14">
    <source>
        <dbReference type="SAM" id="Phobius"/>
    </source>
</evidence>
<proteinExistence type="evidence at transcript level"/>
<keyword evidence="7 14" id="KW-1133">Transmembrane helix</keyword>
<dbReference type="CDD" id="cd03505">
    <property type="entry name" value="Delta9-FADS-like"/>
    <property type="match status" value="1"/>
</dbReference>
<dbReference type="InterPro" id="IPR015876">
    <property type="entry name" value="Acyl-CoA_DS"/>
</dbReference>
<evidence type="ECO:0000256" key="13">
    <source>
        <dbReference type="RuleBase" id="RU000581"/>
    </source>
</evidence>
<evidence type="ECO:0000256" key="8">
    <source>
        <dbReference type="ARBA" id="ARBA00023002"/>
    </source>
</evidence>
<name>A8QVZ1_THAPI</name>
<comment type="cofactor">
    <cofactor evidence="13">
        <name>Fe(2+)</name>
        <dbReference type="ChEBI" id="CHEBI:29033"/>
    </cofactor>
</comment>
<protein>
    <submittedName>
        <fullName evidence="16">Acyl-CoA delta-11 desaturase</fullName>
        <ecNumber evidence="16">1.14.19.-</ecNumber>
    </submittedName>
</protein>
<dbReference type="PROSITE" id="PS00476">
    <property type="entry name" value="FATTY_ACID_DESATUR_1"/>
    <property type="match status" value="1"/>
</dbReference>
<keyword evidence="3 13" id="KW-0444">Lipid biosynthesis</keyword>
<dbReference type="PRINTS" id="PR00075">
    <property type="entry name" value="FACDDSATRASE"/>
</dbReference>
<dbReference type="GO" id="GO:0005789">
    <property type="term" value="C:endoplasmic reticulum membrane"/>
    <property type="evidence" value="ECO:0007669"/>
    <property type="project" value="TreeGrafter"/>
</dbReference>
<keyword evidence="9" id="KW-0408">Iron</keyword>
<evidence type="ECO:0000256" key="11">
    <source>
        <dbReference type="ARBA" id="ARBA00023136"/>
    </source>
</evidence>
<reference evidence="16" key="1">
    <citation type="journal article" date="2007" name="Proc. Natl. Acad. Sci. U.S.A.">
        <title>A multifunctional desaturase involved in the biosynthesis of the processionary moth sex pheromone.</title>
        <authorList>
            <person name="Serra M."/>
            <person name="Pina B."/>
            <person name="Abad J.L."/>
            <person name="Camps F."/>
            <person name="Fabrias G."/>
        </authorList>
    </citation>
    <scope>NUCLEOTIDE SEQUENCE</scope>
    <source>
        <tissue evidence="16">Pheromonal gland</tissue>
    </source>
</reference>
<keyword evidence="4 13" id="KW-0812">Transmembrane</keyword>
<dbReference type="GO" id="GO:0004768">
    <property type="term" value="F:stearoyl-CoA 9-desaturase activity"/>
    <property type="evidence" value="ECO:0007669"/>
    <property type="project" value="TreeGrafter"/>
</dbReference>
<feature type="transmembrane region" description="Helical" evidence="14">
    <location>
        <begin position="181"/>
        <end position="202"/>
    </location>
</feature>
<dbReference type="GO" id="GO:0005506">
    <property type="term" value="F:iron ion binding"/>
    <property type="evidence" value="ECO:0007669"/>
    <property type="project" value="TreeGrafter"/>
</dbReference>
<dbReference type="Pfam" id="PF00487">
    <property type="entry name" value="FA_desaturase"/>
    <property type="match status" value="1"/>
</dbReference>